<evidence type="ECO:0000256" key="1">
    <source>
        <dbReference type="ARBA" id="ARBA00010528"/>
    </source>
</evidence>
<dbReference type="SUPFAM" id="SSF81301">
    <property type="entry name" value="Nucleotidyltransferase"/>
    <property type="match status" value="1"/>
</dbReference>
<comment type="similarity">
    <text evidence="1">Belongs to the universal ribosomal protein uL4 family.</text>
</comment>
<sequence>MAGKRESCGKVNDEACCGGKKQIQNDDDERSVNVPNFILRLKFFLGGERRRENAGKFRSRRHRSIYLLLIRTTRQSNKCSRSDCLIQHSLRCNWHFMFWLVYLQAWDLSGAQRASDTEFEAILTWLGVVNGSSICTVALVVEMPPSPALRCSPGRDSRASNHKRGHSFEGGLLFREKDEDLALFNEMQTRETENFLLQSSDDLEDTFSTKLRHFSDFKLGISIPVRGESSDLLNADGEKNDYDWLLTPPDTPLFPSLDDEAPPVSTAHRGRHRSQPISISRSSTMEKSYRSSRGSASPNRLSPSPRSGNSTLQSRGRPSSARQSSPTPSLRHATPSSRPSTPPSKASTPAPRSSTPTPRRMSIESCGSVASPGIRGASPIKTSRGNSASPKIRAWQTNIPGFSSDAPPNLRTSLADRPATYVRGSSPASRNGRDSSSKFRRQSISPTASRSVSSSHSHDRDRFSTHSKGSVASSGDDDIDSLQSMPGGSLDRSTSRRVATSFSNNRAPAISKKSTKIMSPSSAPKRSFDSALRPMDNRKSPQNMFRPLLSSVPSSTFYVGKASSAHRSLISRNSSVTTSSNASSDQGTSVAPDTEGSDHNQDDMASECEKLPYSDIQEEVFAFDKTDIVTEATGHEIHDESVDIHHSNVDIDPKSGSSPADAEDSFQHGIVVEVSPTSEANVRDDFSEVDSFENIAVCSRCGCRYRPFSSEERDIKFCPECSRKDELLCGTTLDRAVLAEISPVLSTSVSEEEKLLDDMTPNMAVPELSPVSGAGETKGSPDEENIEEHSEQNQDSLQETSLARSVEEGGDDRHAKQQEIGQLAVGHSLPDNDVGGQKLHHFDDYPNLKVDISEGAGISLLLKRTSSSKGPVVQGRTFTATSIPYDDLSYVRDSSKSLRSSIGSFSASSSIDFSSARQIENRVQRQFSGKKSDMENHRYDMNTKPQSTGTSFSGIASVGNMECDVAEETLMTSQECLLASECTEANVSNTSFTRKAIVEEGDYENKDSSRTVDASTSESSQVIGIQLDDYTVASVPNYEDSASNENNLDLPNQASGFTNVEASIRNPESSFEEEHTILNGIDGVDSEEIAPHSSLITISEIEAENCLQSNHGSPSDDVSIVSKSTIEEFLEHSIRTLSDRDVIASIPESNTTDHAHGILERESTVMVDCQSGSKAKSLTLEEATDTILFCSSIVHDLAYQAATIAMEKESSVPLEGSQPTVTILGRSNSDKKDPRGRTVSKRSLKSQKVRQRLVETNAKLPSSKTENDENAGEPLKRMVEPPNKVDAMKPPKLESKCNCTIMLILVEGIGALRSLTLRLSSSPSSFLPLLQQWKLGLPSLNHVFFSSSANDFKNTGLLELQEVEKVLDDVRADNIKVIPVQKQCPWADFMVKQKQKGAQKLMLPSVEGEEGGKWIVIDSGKVIVHALDENARDYYSLEDLWTTGTSEKEPAQDLDKALKKRLKCRRLAAAYFSRSSPPLKHDRGTALRPALRSFDFSALGMAKQIDFHDHFPGDGLLSAEPSTIFKSGSYFLAHRKLSTSILTPGSSEGEFPSDLMSTKPLLTPDRRIGLHQDLVITVTNFHNEDKGFMVLAGDVFDVPIRKDIVHRVVLWQLAKRQQGTHSTKTISEVSGTGRKPWRQKGTGRARHGTLRGPQFRGGAIMHGPKPRSHAFKLNKKVRRLGLKIALTARAAEGKLLVFEDLEVPTHKTKHIVDQVKQMENTKKLLLVDGGPINEKLKLATQNLHYVNVLPSIGLNVYSILQHDTLVMSRDAVNRIVERMHTPINR</sequence>
<gene>
    <name evidence="6" type="ORF">FNV43_RR25824</name>
</gene>
<feature type="compositionally biased region" description="Low complexity" evidence="5">
    <location>
        <begin position="333"/>
        <end position="360"/>
    </location>
</feature>
<feature type="compositionally biased region" description="Basic residues" evidence="5">
    <location>
        <begin position="1238"/>
        <end position="1251"/>
    </location>
</feature>
<dbReference type="SUPFAM" id="SSF52166">
    <property type="entry name" value="Ribosomal protein L4"/>
    <property type="match status" value="1"/>
</dbReference>
<feature type="compositionally biased region" description="Polar residues" evidence="5">
    <location>
        <begin position="793"/>
        <end position="803"/>
    </location>
</feature>
<feature type="compositionally biased region" description="Basic residues" evidence="5">
    <location>
        <begin position="1635"/>
        <end position="1649"/>
    </location>
</feature>
<feature type="region of interest" description="Disordered" evidence="5">
    <location>
        <begin position="1621"/>
        <end position="1663"/>
    </location>
</feature>
<keyword evidence="2" id="KW-0689">Ribosomal protein</keyword>
<feature type="compositionally biased region" description="Polar residues" evidence="5">
    <location>
        <begin position="1621"/>
        <end position="1630"/>
    </location>
</feature>
<proteinExistence type="inferred from homology"/>
<feature type="compositionally biased region" description="Polar residues" evidence="5">
    <location>
        <begin position="275"/>
        <end position="328"/>
    </location>
</feature>
<evidence type="ECO:0000256" key="4">
    <source>
        <dbReference type="ARBA" id="ARBA00040565"/>
    </source>
</evidence>
<dbReference type="PANTHER" id="PTHR10746">
    <property type="entry name" value="50S RIBOSOMAL PROTEIN L4"/>
    <property type="match status" value="1"/>
</dbReference>
<dbReference type="OrthoDB" id="1929779at2759"/>
<feature type="region of interest" description="Disordered" evidence="5">
    <location>
        <begin position="1208"/>
        <end position="1289"/>
    </location>
</feature>
<dbReference type="EMBL" id="VOIH02000012">
    <property type="protein sequence ID" value="KAF3431094.1"/>
    <property type="molecule type" value="Genomic_DNA"/>
</dbReference>
<feature type="compositionally biased region" description="Basic and acidic residues" evidence="5">
    <location>
        <begin position="644"/>
        <end position="653"/>
    </location>
</feature>
<evidence type="ECO:0000313" key="7">
    <source>
        <dbReference type="Proteomes" id="UP000796880"/>
    </source>
</evidence>
<reference evidence="6" key="1">
    <citation type="submission" date="2020-03" db="EMBL/GenBank/DDBJ databases">
        <title>A high-quality chromosome-level genome assembly of a woody plant with both climbing and erect habits, Rhamnella rubrinervis.</title>
        <authorList>
            <person name="Lu Z."/>
            <person name="Yang Y."/>
            <person name="Zhu X."/>
            <person name="Sun Y."/>
        </authorList>
    </citation>
    <scope>NUCLEOTIDE SEQUENCE</scope>
    <source>
        <strain evidence="6">BYM</strain>
        <tissue evidence="6">Leaf</tissue>
    </source>
</reference>
<dbReference type="GO" id="GO:0006412">
    <property type="term" value="P:translation"/>
    <property type="evidence" value="ECO:0007669"/>
    <property type="project" value="InterPro"/>
</dbReference>
<dbReference type="Proteomes" id="UP000796880">
    <property type="component" value="Unassembled WGS sequence"/>
</dbReference>
<feature type="compositionally biased region" description="Polar residues" evidence="5">
    <location>
        <begin position="496"/>
        <end position="506"/>
    </location>
</feature>
<feature type="compositionally biased region" description="Basic and acidic residues" evidence="5">
    <location>
        <begin position="805"/>
        <end position="816"/>
    </location>
</feature>
<keyword evidence="3" id="KW-0687">Ribonucleoprotein</keyword>
<feature type="compositionally biased region" description="Low complexity" evidence="5">
    <location>
        <begin position="568"/>
        <end position="584"/>
    </location>
</feature>
<dbReference type="Pfam" id="PF00573">
    <property type="entry name" value="Ribosomal_L4"/>
    <property type="match status" value="1"/>
</dbReference>
<dbReference type="NCBIfam" id="TIGR03953">
    <property type="entry name" value="rplD_bact"/>
    <property type="match status" value="1"/>
</dbReference>
<accession>A0A8K0GLX2</accession>
<feature type="compositionally biased region" description="Low complexity" evidence="5">
    <location>
        <begin position="443"/>
        <end position="455"/>
    </location>
</feature>
<dbReference type="InterPro" id="IPR013005">
    <property type="entry name" value="Ribosomal_uL4-like"/>
</dbReference>
<dbReference type="Pfam" id="PF02410">
    <property type="entry name" value="RsfS"/>
    <property type="match status" value="1"/>
</dbReference>
<feature type="compositionally biased region" description="Polar residues" evidence="5">
    <location>
        <begin position="380"/>
        <end position="401"/>
    </location>
</feature>
<dbReference type="InterPro" id="IPR043519">
    <property type="entry name" value="NT_sf"/>
</dbReference>
<dbReference type="Gene3D" id="3.40.1370.10">
    <property type="match status" value="1"/>
</dbReference>
<protein>
    <recommendedName>
        <fullName evidence="4">Large ribosomal subunit protein uL4m</fullName>
    </recommendedName>
</protein>
<name>A0A8K0GLX2_9ROSA</name>
<dbReference type="GO" id="GO:0005840">
    <property type="term" value="C:ribosome"/>
    <property type="evidence" value="ECO:0007669"/>
    <property type="project" value="UniProtKB-KW"/>
</dbReference>
<evidence type="ECO:0000313" key="6">
    <source>
        <dbReference type="EMBL" id="KAF3431094.1"/>
    </source>
</evidence>
<comment type="caution">
    <text evidence="6">The sequence shown here is derived from an EMBL/GenBank/DDBJ whole genome shotgun (WGS) entry which is preliminary data.</text>
</comment>
<dbReference type="GO" id="GO:0003735">
    <property type="term" value="F:structural constituent of ribosome"/>
    <property type="evidence" value="ECO:0007669"/>
    <property type="project" value="InterPro"/>
</dbReference>
<keyword evidence="7" id="KW-1185">Reference proteome</keyword>
<feature type="region of interest" description="Disordered" evidence="5">
    <location>
        <begin position="568"/>
        <end position="604"/>
    </location>
</feature>
<evidence type="ECO:0000256" key="3">
    <source>
        <dbReference type="ARBA" id="ARBA00023274"/>
    </source>
</evidence>
<feature type="region of interest" description="Disordered" evidence="5">
    <location>
        <begin position="243"/>
        <end position="548"/>
    </location>
</feature>
<evidence type="ECO:0000256" key="5">
    <source>
        <dbReference type="SAM" id="MobiDB-lite"/>
    </source>
</evidence>
<dbReference type="PANTHER" id="PTHR10746:SF6">
    <property type="entry name" value="LARGE RIBOSOMAL SUBUNIT PROTEIN UL4M"/>
    <property type="match status" value="1"/>
</dbReference>
<feature type="region of interest" description="Disordered" evidence="5">
    <location>
        <begin position="644"/>
        <end position="663"/>
    </location>
</feature>
<dbReference type="Gene3D" id="3.30.460.10">
    <property type="entry name" value="Beta Polymerase, domain 2"/>
    <property type="match status" value="1"/>
</dbReference>
<dbReference type="FunFam" id="3.40.1370.10:FF:000006">
    <property type="entry name" value="50S ribosomal protein L4"/>
    <property type="match status" value="1"/>
</dbReference>
<feature type="compositionally biased region" description="Polar residues" evidence="5">
    <location>
        <begin position="1217"/>
        <end position="1227"/>
    </location>
</feature>
<dbReference type="InterPro" id="IPR023574">
    <property type="entry name" value="Ribosomal_uL4_dom_sf"/>
</dbReference>
<dbReference type="GO" id="GO:1990904">
    <property type="term" value="C:ribonucleoprotein complex"/>
    <property type="evidence" value="ECO:0007669"/>
    <property type="project" value="UniProtKB-KW"/>
</dbReference>
<dbReference type="InterPro" id="IPR002136">
    <property type="entry name" value="Ribosomal_uL4"/>
</dbReference>
<feature type="region of interest" description="Disordered" evidence="5">
    <location>
        <begin position="748"/>
        <end position="816"/>
    </location>
</feature>
<organism evidence="6 7">
    <name type="scientific">Rhamnella rubrinervis</name>
    <dbReference type="NCBI Taxonomy" id="2594499"/>
    <lineage>
        <taxon>Eukaryota</taxon>
        <taxon>Viridiplantae</taxon>
        <taxon>Streptophyta</taxon>
        <taxon>Embryophyta</taxon>
        <taxon>Tracheophyta</taxon>
        <taxon>Spermatophyta</taxon>
        <taxon>Magnoliopsida</taxon>
        <taxon>eudicotyledons</taxon>
        <taxon>Gunneridae</taxon>
        <taxon>Pentapetalae</taxon>
        <taxon>rosids</taxon>
        <taxon>fabids</taxon>
        <taxon>Rosales</taxon>
        <taxon>Rhamnaceae</taxon>
        <taxon>rhamnoid group</taxon>
        <taxon>Rhamneae</taxon>
        <taxon>Rhamnella</taxon>
    </lineage>
</organism>
<evidence type="ECO:0000256" key="2">
    <source>
        <dbReference type="ARBA" id="ARBA00022980"/>
    </source>
</evidence>
<dbReference type="HAMAP" id="MF_01328_B">
    <property type="entry name" value="Ribosomal_uL4_B"/>
    <property type="match status" value="1"/>
</dbReference>